<name>A0ABV6KEI5_9BACI</name>
<evidence type="ECO:0000256" key="1">
    <source>
        <dbReference type="ARBA" id="ARBA00001946"/>
    </source>
</evidence>
<dbReference type="InterPro" id="IPR015797">
    <property type="entry name" value="NUDIX_hydrolase-like_dom_sf"/>
</dbReference>
<keyword evidence="6" id="KW-1185">Reference proteome</keyword>
<dbReference type="PANTHER" id="PTHR43046">
    <property type="entry name" value="GDP-MANNOSE MANNOSYL HYDROLASE"/>
    <property type="match status" value="1"/>
</dbReference>
<protein>
    <submittedName>
        <fullName evidence="5">NUDIX hydrolase</fullName>
    </submittedName>
</protein>
<dbReference type="PRINTS" id="PR00502">
    <property type="entry name" value="NUDIXFAMILY"/>
</dbReference>
<keyword evidence="2 3" id="KW-0378">Hydrolase</keyword>
<comment type="cofactor">
    <cofactor evidence="1">
        <name>Mg(2+)</name>
        <dbReference type="ChEBI" id="CHEBI:18420"/>
    </cofactor>
</comment>
<comment type="caution">
    <text evidence="5">The sequence shown here is derived from an EMBL/GenBank/DDBJ whole genome shotgun (WGS) entry which is preliminary data.</text>
</comment>
<dbReference type="PROSITE" id="PS00893">
    <property type="entry name" value="NUDIX_BOX"/>
    <property type="match status" value="1"/>
</dbReference>
<dbReference type="InterPro" id="IPR020084">
    <property type="entry name" value="NUDIX_hydrolase_CS"/>
</dbReference>
<dbReference type="Pfam" id="PF00293">
    <property type="entry name" value="NUDIX"/>
    <property type="match status" value="1"/>
</dbReference>
<dbReference type="GO" id="GO:0016787">
    <property type="term" value="F:hydrolase activity"/>
    <property type="evidence" value="ECO:0007669"/>
    <property type="project" value="UniProtKB-KW"/>
</dbReference>
<dbReference type="RefSeq" id="WP_335959613.1">
    <property type="nucleotide sequence ID" value="NZ_JAXBLX010000006.1"/>
</dbReference>
<comment type="similarity">
    <text evidence="3">Belongs to the Nudix hydrolase family.</text>
</comment>
<organism evidence="5 6">
    <name type="scientific">Halalkalibacter kiskunsagensis</name>
    <dbReference type="NCBI Taxonomy" id="1548599"/>
    <lineage>
        <taxon>Bacteria</taxon>
        <taxon>Bacillati</taxon>
        <taxon>Bacillota</taxon>
        <taxon>Bacilli</taxon>
        <taxon>Bacillales</taxon>
        <taxon>Bacillaceae</taxon>
        <taxon>Halalkalibacter</taxon>
    </lineage>
</organism>
<dbReference type="CDD" id="cd04677">
    <property type="entry name" value="NUDIX_Hydrolase"/>
    <property type="match status" value="1"/>
</dbReference>
<dbReference type="EMBL" id="JBHLUX010000036">
    <property type="protein sequence ID" value="MFC0471738.1"/>
    <property type="molecule type" value="Genomic_DNA"/>
</dbReference>
<reference evidence="5 6" key="1">
    <citation type="submission" date="2024-09" db="EMBL/GenBank/DDBJ databases">
        <authorList>
            <person name="Sun Q."/>
            <person name="Mori K."/>
        </authorList>
    </citation>
    <scope>NUCLEOTIDE SEQUENCE [LARGE SCALE GENOMIC DNA]</scope>
    <source>
        <strain evidence="5 6">NCAIM B.02610</strain>
    </source>
</reference>
<dbReference type="InterPro" id="IPR000086">
    <property type="entry name" value="NUDIX_hydrolase_dom"/>
</dbReference>
<gene>
    <name evidence="5" type="ORF">ACFFHM_14850</name>
</gene>
<dbReference type="PANTHER" id="PTHR43046:SF2">
    <property type="entry name" value="8-OXO-DGTP DIPHOSPHATASE-RELATED"/>
    <property type="match status" value="1"/>
</dbReference>
<dbReference type="SUPFAM" id="SSF55811">
    <property type="entry name" value="Nudix"/>
    <property type="match status" value="1"/>
</dbReference>
<evidence type="ECO:0000256" key="2">
    <source>
        <dbReference type="ARBA" id="ARBA00022801"/>
    </source>
</evidence>
<dbReference type="Proteomes" id="UP001589838">
    <property type="component" value="Unassembled WGS sequence"/>
</dbReference>
<evidence type="ECO:0000313" key="6">
    <source>
        <dbReference type="Proteomes" id="UP001589838"/>
    </source>
</evidence>
<feature type="domain" description="Nudix hydrolase" evidence="4">
    <location>
        <begin position="15"/>
        <end position="146"/>
    </location>
</feature>
<evidence type="ECO:0000256" key="3">
    <source>
        <dbReference type="RuleBase" id="RU003476"/>
    </source>
</evidence>
<sequence>MNYIEMIRSIAGNRPLILTAASVIIQDEAGRVLLQHRTDTNNWGIPGGFMEIGESVEDAARREILEETGLIVGDMKLYTVFSGEEFYFKYPNGDEVYNVIVSFTSTDVSGELMPDHEGHELAYFHLDELPSEMIPTSRLMLERFRR</sequence>
<dbReference type="Gene3D" id="3.90.79.10">
    <property type="entry name" value="Nucleoside Triphosphate Pyrophosphohydrolase"/>
    <property type="match status" value="1"/>
</dbReference>
<dbReference type="InterPro" id="IPR020476">
    <property type="entry name" value="Nudix_hydrolase"/>
</dbReference>
<accession>A0ABV6KEI5</accession>
<dbReference type="PROSITE" id="PS51462">
    <property type="entry name" value="NUDIX"/>
    <property type="match status" value="1"/>
</dbReference>
<evidence type="ECO:0000259" key="4">
    <source>
        <dbReference type="PROSITE" id="PS51462"/>
    </source>
</evidence>
<proteinExistence type="inferred from homology"/>
<evidence type="ECO:0000313" key="5">
    <source>
        <dbReference type="EMBL" id="MFC0471738.1"/>
    </source>
</evidence>